<dbReference type="EMBL" id="WTVQ01000022">
    <property type="protein sequence ID" value="NMG75843.1"/>
    <property type="molecule type" value="Genomic_DNA"/>
</dbReference>
<dbReference type="InterPro" id="IPR008972">
    <property type="entry name" value="Cupredoxin"/>
</dbReference>
<keyword evidence="7" id="KW-1185">Reference proteome</keyword>
<reference evidence="6 7" key="1">
    <citation type="submission" date="2019-12" db="EMBL/GenBank/DDBJ databases">
        <title>Comparative genomics gives insights into the taxonomy of the Azoarcus-Aromatoleum group and reveals separate origins of nif in the plant-associated Azoarcus and non-plant-associated Aromatoleum sub-groups.</title>
        <authorList>
            <person name="Lafos M."/>
            <person name="Maluk M."/>
            <person name="Batista M."/>
            <person name="Junghare M."/>
            <person name="Carmona M."/>
            <person name="Faoro H."/>
            <person name="Cruz L.M."/>
            <person name="Battistoni F."/>
            <person name="De Souza E."/>
            <person name="Pedrosa F."/>
            <person name="Chen W.-M."/>
            <person name="Poole P.S."/>
            <person name="Dixon R.A."/>
            <person name="James E.K."/>
        </authorList>
    </citation>
    <scope>NUCLEOTIDE SEQUENCE [LARGE SCALE GENOMIC DNA]</scope>
    <source>
        <strain evidence="6 7">22Lin</strain>
    </source>
</reference>
<feature type="domain" description="Cytochrome oxidase subunit II copper A binding" evidence="5">
    <location>
        <begin position="80"/>
        <end position="177"/>
    </location>
</feature>
<dbReference type="SUPFAM" id="SSF49503">
    <property type="entry name" value="Cupredoxins"/>
    <property type="match status" value="1"/>
</dbReference>
<dbReference type="PANTHER" id="PTHR42838:SF2">
    <property type="entry name" value="NITROUS-OXIDE REDUCTASE"/>
    <property type="match status" value="1"/>
</dbReference>
<dbReference type="Pfam" id="PF00116">
    <property type="entry name" value="COX2"/>
    <property type="match status" value="1"/>
</dbReference>
<dbReference type="InterPro" id="IPR051403">
    <property type="entry name" value="NosZ/Cyto_c_oxidase_sub2"/>
</dbReference>
<proteinExistence type="predicted"/>
<evidence type="ECO:0000256" key="2">
    <source>
        <dbReference type="ARBA" id="ARBA00022723"/>
    </source>
</evidence>
<keyword evidence="4" id="KW-0472">Membrane</keyword>
<dbReference type="InterPro" id="IPR002429">
    <property type="entry name" value="CcO_II-like_C"/>
</dbReference>
<dbReference type="CDD" id="cd13916">
    <property type="entry name" value="CuRO_HCO_II_like_1"/>
    <property type="match status" value="1"/>
</dbReference>
<sequence length="177" mass="19894">MVQTIAWQISLVLMTLVAFGFAFVAINSGRREEDYSPLQKKAYRLRTRLFWGLVLVFGPAMLYTLLELPYDAVRSRGGAGAAQVVHATGYQWRWELSQDHVAVNEPVEFHVTSADVNHGFGIYDADLHLVAQTQAMPGYTNTLRHTFTKAGTYKVLCMEYCGIAHHNMLTEIRVGAQ</sequence>
<comment type="caution">
    <text evidence="6">The sequence shown here is derived from an EMBL/GenBank/DDBJ whole genome shotgun (WGS) entry which is preliminary data.</text>
</comment>
<evidence type="ECO:0000259" key="5">
    <source>
        <dbReference type="PROSITE" id="PS50857"/>
    </source>
</evidence>
<dbReference type="PROSITE" id="PS50857">
    <property type="entry name" value="COX2_CUA"/>
    <property type="match status" value="1"/>
</dbReference>
<organism evidence="6 7">
    <name type="scientific">Aromatoleum diolicum</name>
    <dbReference type="NCBI Taxonomy" id="75796"/>
    <lineage>
        <taxon>Bacteria</taxon>
        <taxon>Pseudomonadati</taxon>
        <taxon>Pseudomonadota</taxon>
        <taxon>Betaproteobacteria</taxon>
        <taxon>Rhodocyclales</taxon>
        <taxon>Rhodocyclaceae</taxon>
        <taxon>Aromatoleum</taxon>
    </lineage>
</organism>
<comment type="subcellular location">
    <subcellularLocation>
        <location evidence="1">Cell envelope</location>
    </subcellularLocation>
</comment>
<feature type="transmembrane region" description="Helical" evidence="4">
    <location>
        <begin position="6"/>
        <end position="28"/>
    </location>
</feature>
<dbReference type="Proteomes" id="UP000648984">
    <property type="component" value="Unassembled WGS sequence"/>
</dbReference>
<keyword evidence="4" id="KW-0812">Transmembrane</keyword>
<evidence type="ECO:0000256" key="4">
    <source>
        <dbReference type="SAM" id="Phobius"/>
    </source>
</evidence>
<dbReference type="PROSITE" id="PS00078">
    <property type="entry name" value="COX2"/>
    <property type="match status" value="1"/>
</dbReference>
<feature type="transmembrane region" description="Helical" evidence="4">
    <location>
        <begin position="49"/>
        <end position="66"/>
    </location>
</feature>
<gene>
    <name evidence="6" type="ORF">GPA25_13830</name>
</gene>
<protein>
    <submittedName>
        <fullName evidence="6">Cytochrome C oxidase subunit II</fullName>
    </submittedName>
</protein>
<evidence type="ECO:0000313" key="7">
    <source>
        <dbReference type="Proteomes" id="UP000648984"/>
    </source>
</evidence>
<evidence type="ECO:0000313" key="6">
    <source>
        <dbReference type="EMBL" id="NMG75843.1"/>
    </source>
</evidence>
<keyword evidence="4" id="KW-1133">Transmembrane helix</keyword>
<evidence type="ECO:0000256" key="3">
    <source>
        <dbReference type="ARBA" id="ARBA00023008"/>
    </source>
</evidence>
<dbReference type="InterPro" id="IPR001505">
    <property type="entry name" value="Copper_CuA"/>
</dbReference>
<keyword evidence="3" id="KW-0186">Copper</keyword>
<dbReference type="PANTHER" id="PTHR42838">
    <property type="entry name" value="CYTOCHROME C OXIDASE SUBUNIT II"/>
    <property type="match status" value="1"/>
</dbReference>
<keyword evidence="2" id="KW-0479">Metal-binding</keyword>
<name>A0ABX1QBY4_9RHOO</name>
<dbReference type="Gene3D" id="2.60.40.420">
    <property type="entry name" value="Cupredoxins - blue copper proteins"/>
    <property type="match status" value="1"/>
</dbReference>
<evidence type="ECO:0000256" key="1">
    <source>
        <dbReference type="ARBA" id="ARBA00004196"/>
    </source>
</evidence>
<accession>A0ABX1QBY4</accession>